<keyword evidence="2" id="KW-0808">Transferase</keyword>
<protein>
    <submittedName>
        <fullName evidence="2">Ribosomal protein-serine acetyltransferase</fullName>
    </submittedName>
</protein>
<sequence>MRPIVMRGHKVSLGVLLRDDLPTLWRWYNDRNVRRYLSKPHEVFFYENELEWYETIRRNKDKEKVFAIIKSGEKRLVGIIGLHGIDFMNRNAEVGYILGPEYWGRGYASEAVKLILEYAFNWLNLIKVYARVFEPNVASIRVLEKNGFKLAGRLSKHQFIPEEGFVDVLIYEKLSGD</sequence>
<dbReference type="GeneID" id="33331838"/>
<accession>A0A2Z2M6K0</accession>
<evidence type="ECO:0000313" key="2">
    <source>
        <dbReference type="EMBL" id="ASJ00839.1"/>
    </source>
</evidence>
<dbReference type="InterPro" id="IPR016181">
    <property type="entry name" value="Acyl_CoA_acyltransferase"/>
</dbReference>
<dbReference type="Gene3D" id="3.40.630.30">
    <property type="match status" value="1"/>
</dbReference>
<dbReference type="Proteomes" id="UP000250134">
    <property type="component" value="Chromosome"/>
</dbReference>
<keyword evidence="2" id="KW-0687">Ribonucleoprotein</keyword>
<dbReference type="AlphaFoldDB" id="A0A2Z2M6K0"/>
<keyword evidence="3" id="KW-1185">Reference proteome</keyword>
<dbReference type="CDD" id="cd04301">
    <property type="entry name" value="NAT_SF"/>
    <property type="match status" value="1"/>
</dbReference>
<organism evidence="2 3">
    <name type="scientific">Thermococcus gorgonarius</name>
    <dbReference type="NCBI Taxonomy" id="71997"/>
    <lineage>
        <taxon>Archaea</taxon>
        <taxon>Methanobacteriati</taxon>
        <taxon>Methanobacteriota</taxon>
        <taxon>Thermococci</taxon>
        <taxon>Thermococcales</taxon>
        <taxon>Thermococcaceae</taxon>
        <taxon>Thermococcus</taxon>
    </lineage>
</organism>
<dbReference type="PROSITE" id="PS51186">
    <property type="entry name" value="GNAT"/>
    <property type="match status" value="1"/>
</dbReference>
<keyword evidence="2" id="KW-0689">Ribosomal protein</keyword>
<evidence type="ECO:0000259" key="1">
    <source>
        <dbReference type="PROSITE" id="PS51186"/>
    </source>
</evidence>
<dbReference type="GO" id="GO:0005840">
    <property type="term" value="C:ribosome"/>
    <property type="evidence" value="ECO:0007669"/>
    <property type="project" value="UniProtKB-KW"/>
</dbReference>
<dbReference type="Pfam" id="PF13302">
    <property type="entry name" value="Acetyltransf_3"/>
    <property type="match status" value="1"/>
</dbReference>
<gene>
    <name evidence="2" type="ORF">A3K92_04765</name>
</gene>
<dbReference type="PANTHER" id="PTHR43328:SF1">
    <property type="entry name" value="N-ACETYLTRANSFERASE DOMAIN-CONTAINING PROTEIN"/>
    <property type="match status" value="1"/>
</dbReference>
<dbReference type="SUPFAM" id="SSF55729">
    <property type="entry name" value="Acyl-CoA N-acyltransferases (Nat)"/>
    <property type="match status" value="1"/>
</dbReference>
<name>A0A2Z2M6K0_THEGO</name>
<dbReference type="RefSeq" id="WP_088885174.1">
    <property type="nucleotide sequence ID" value="NZ_CP014855.1"/>
</dbReference>
<dbReference type="InterPro" id="IPR000182">
    <property type="entry name" value="GNAT_dom"/>
</dbReference>
<dbReference type="EMBL" id="CP014855">
    <property type="protein sequence ID" value="ASJ00839.1"/>
    <property type="molecule type" value="Genomic_DNA"/>
</dbReference>
<evidence type="ECO:0000313" key="3">
    <source>
        <dbReference type="Proteomes" id="UP000250134"/>
    </source>
</evidence>
<dbReference type="KEGG" id="tgg:A3K92_04765"/>
<dbReference type="GO" id="GO:0016747">
    <property type="term" value="F:acyltransferase activity, transferring groups other than amino-acyl groups"/>
    <property type="evidence" value="ECO:0007669"/>
    <property type="project" value="InterPro"/>
</dbReference>
<reference evidence="2 3" key="1">
    <citation type="submission" date="2016-03" db="EMBL/GenBank/DDBJ databases">
        <title>Complete genome sequence of Thermococcus gorgonarius.</title>
        <authorList>
            <person name="Oger P.M."/>
        </authorList>
    </citation>
    <scope>NUCLEOTIDE SEQUENCE [LARGE SCALE GENOMIC DNA]</scope>
    <source>
        <strain evidence="2 3">W-12</strain>
    </source>
</reference>
<dbReference type="OrthoDB" id="120213at2157"/>
<dbReference type="PANTHER" id="PTHR43328">
    <property type="entry name" value="ACETYLTRANSFERASE-RELATED"/>
    <property type="match status" value="1"/>
</dbReference>
<feature type="domain" description="N-acetyltransferase" evidence="1">
    <location>
        <begin position="11"/>
        <end position="172"/>
    </location>
</feature>
<proteinExistence type="predicted"/>